<keyword evidence="3" id="KW-0378">Hydrolase</keyword>
<dbReference type="InterPro" id="IPR001733">
    <property type="entry name" value="Peptidase_S26B"/>
</dbReference>
<sequence>MARQRDGGLPAVGNMLLNLAAIGGLACIVLVVLSLAFHISLIMFKTGSMSPTIPAGSLAVVRTIPASEIRVGDVLTVDRPGMLPVTHRVTSVEGSGESRTITMRGDANDAEDPAPYEVTDARRVLGSVPHLARVVVWFSNPWVLGAMTLGAATLVTWAFWPREPRDREPSQPRRPKHERVAADAALTLGASVLLWGALTLAPLSTPPASAAEPVPIVGALLEAENVDSSEPVPVVTTGRFITITSIGDTKEMRAMRPGVPVPWQIGVRTTAGGANEVTVSLEANGARDLGLSLNVRECDVRWVGGGCSGNETTVGGQGVVDIDGEAQLVTVLRDGAERWFLVNATIAAPADGTVEVLMRATGEGETVTAAPGRVGALSETGATSNLAWLLGLASVALGLGAAGAAGLTAHRRRAVGT</sequence>
<dbReference type="CDD" id="cd06462">
    <property type="entry name" value="Peptidase_S24_S26"/>
    <property type="match status" value="1"/>
</dbReference>
<gene>
    <name evidence="3" type="ORF">ACFQ3U_05480</name>
</gene>
<organism evidence="3 4">
    <name type="scientific">Leucobacter albus</name>
    <dbReference type="NCBI Taxonomy" id="272210"/>
    <lineage>
        <taxon>Bacteria</taxon>
        <taxon>Bacillati</taxon>
        <taxon>Actinomycetota</taxon>
        <taxon>Actinomycetes</taxon>
        <taxon>Micrococcales</taxon>
        <taxon>Microbacteriaceae</taxon>
        <taxon>Leucobacter</taxon>
    </lineage>
</organism>
<evidence type="ECO:0000256" key="1">
    <source>
        <dbReference type="NCBIfam" id="TIGR02228"/>
    </source>
</evidence>
<feature type="transmembrane region" description="Helical" evidence="2">
    <location>
        <begin position="21"/>
        <end position="44"/>
    </location>
</feature>
<evidence type="ECO:0000313" key="3">
    <source>
        <dbReference type="EMBL" id="MFD1201343.1"/>
    </source>
</evidence>
<keyword evidence="2" id="KW-1133">Transmembrane helix</keyword>
<dbReference type="Proteomes" id="UP001597181">
    <property type="component" value="Unassembled WGS sequence"/>
</dbReference>
<dbReference type="EMBL" id="JBHTLY010000002">
    <property type="protein sequence ID" value="MFD1201343.1"/>
    <property type="molecule type" value="Genomic_DNA"/>
</dbReference>
<keyword evidence="2" id="KW-0812">Transmembrane</keyword>
<feature type="transmembrane region" description="Helical" evidence="2">
    <location>
        <begin position="142"/>
        <end position="160"/>
    </location>
</feature>
<proteinExistence type="predicted"/>
<evidence type="ECO:0000313" key="4">
    <source>
        <dbReference type="Proteomes" id="UP001597181"/>
    </source>
</evidence>
<name>A0ABW3TLM7_9MICO</name>
<protein>
    <recommendedName>
        <fullName evidence="1">Signal peptidase I</fullName>
        <ecNumber evidence="1">3.4.21.89</ecNumber>
    </recommendedName>
</protein>
<keyword evidence="2" id="KW-0472">Membrane</keyword>
<accession>A0ABW3TLM7</accession>
<evidence type="ECO:0000256" key="2">
    <source>
        <dbReference type="SAM" id="Phobius"/>
    </source>
</evidence>
<dbReference type="RefSeq" id="WP_343957452.1">
    <property type="nucleotide sequence ID" value="NZ_BAAAKZ010000001.1"/>
</dbReference>
<dbReference type="EC" id="3.4.21.89" evidence="1"/>
<dbReference type="NCBIfam" id="TIGR02228">
    <property type="entry name" value="sigpep_I_arch"/>
    <property type="match status" value="1"/>
</dbReference>
<reference evidence="4" key="1">
    <citation type="journal article" date="2019" name="Int. J. Syst. Evol. Microbiol.">
        <title>The Global Catalogue of Microorganisms (GCM) 10K type strain sequencing project: providing services to taxonomists for standard genome sequencing and annotation.</title>
        <authorList>
            <consortium name="The Broad Institute Genomics Platform"/>
            <consortium name="The Broad Institute Genome Sequencing Center for Infectious Disease"/>
            <person name="Wu L."/>
            <person name="Ma J."/>
        </authorList>
    </citation>
    <scope>NUCLEOTIDE SEQUENCE [LARGE SCALE GENOMIC DNA]</scope>
    <source>
        <strain evidence="4">CCUG 50213</strain>
    </source>
</reference>
<comment type="caution">
    <text evidence="3">The sequence shown here is derived from an EMBL/GenBank/DDBJ whole genome shotgun (WGS) entry which is preliminary data.</text>
</comment>
<dbReference type="GO" id="GO:0009003">
    <property type="term" value="F:signal peptidase activity"/>
    <property type="evidence" value="ECO:0007669"/>
    <property type="project" value="UniProtKB-EC"/>
</dbReference>
<dbReference type="PROSITE" id="PS51257">
    <property type="entry name" value="PROKAR_LIPOPROTEIN"/>
    <property type="match status" value="1"/>
</dbReference>
<keyword evidence="4" id="KW-1185">Reference proteome</keyword>
<feature type="transmembrane region" description="Helical" evidence="2">
    <location>
        <begin position="386"/>
        <end position="409"/>
    </location>
</feature>